<dbReference type="SUPFAM" id="SSF50090">
    <property type="entry name" value="Electron transport accessory proteins"/>
    <property type="match status" value="1"/>
</dbReference>
<dbReference type="Pfam" id="PF21006">
    <property type="entry name" value="NHase_beta_N"/>
    <property type="match status" value="1"/>
</dbReference>
<dbReference type="Pfam" id="PF02211">
    <property type="entry name" value="NHase_beta_C"/>
    <property type="match status" value="1"/>
</dbReference>
<keyword evidence="3 5" id="KW-0456">Lyase</keyword>
<evidence type="ECO:0000256" key="6">
    <source>
        <dbReference type="SAM" id="MobiDB-lite"/>
    </source>
</evidence>
<comment type="function">
    <text evidence="1 5">NHase catalyzes the hydration of various nitrile compounds to the corresponding amides.</text>
</comment>
<gene>
    <name evidence="9" type="primary">nthB</name>
    <name evidence="9" type="ORF">P3W85_40055</name>
</gene>
<evidence type="ECO:0000259" key="8">
    <source>
        <dbReference type="Pfam" id="PF21006"/>
    </source>
</evidence>
<reference evidence="9 10" key="1">
    <citation type="submission" date="2023-03" db="EMBL/GenBank/DDBJ databases">
        <title>Draft assemblies of triclosan tolerant bacteria isolated from returned activated sludge.</title>
        <authorList>
            <person name="Van Hamelsveld S."/>
        </authorList>
    </citation>
    <scope>NUCLEOTIDE SEQUENCE [LARGE SCALE GENOMIC DNA]</scope>
    <source>
        <strain evidence="9 10">GW210010_S58</strain>
    </source>
</reference>
<dbReference type="GO" id="GO:0018822">
    <property type="term" value="F:nitrile hydratase activity"/>
    <property type="evidence" value="ECO:0007669"/>
    <property type="project" value="UniProtKB-EC"/>
</dbReference>
<evidence type="ECO:0000256" key="3">
    <source>
        <dbReference type="ARBA" id="ARBA00023239"/>
    </source>
</evidence>
<organism evidence="9 10">
    <name type="scientific">Cupriavidus basilensis</name>
    <dbReference type="NCBI Taxonomy" id="68895"/>
    <lineage>
        <taxon>Bacteria</taxon>
        <taxon>Pseudomonadati</taxon>
        <taxon>Pseudomonadota</taxon>
        <taxon>Betaproteobacteria</taxon>
        <taxon>Burkholderiales</taxon>
        <taxon>Burkholderiaceae</taxon>
        <taxon>Cupriavidus</taxon>
    </lineage>
</organism>
<evidence type="ECO:0000313" key="9">
    <source>
        <dbReference type="EMBL" id="MDF3839090.1"/>
    </source>
</evidence>
<evidence type="ECO:0000259" key="7">
    <source>
        <dbReference type="Pfam" id="PF02211"/>
    </source>
</evidence>
<dbReference type="InterPro" id="IPR008990">
    <property type="entry name" value="Elect_transpt_acc-like_dom_sf"/>
</dbReference>
<evidence type="ECO:0000256" key="1">
    <source>
        <dbReference type="ARBA" id="ARBA00004042"/>
    </source>
</evidence>
<dbReference type="EC" id="4.2.1.84" evidence="5"/>
<protein>
    <recommendedName>
        <fullName evidence="5">Nitrile hydratase subunit beta</fullName>
        <shortName evidence="5">NHase</shortName>
        <ecNumber evidence="5">4.2.1.84</ecNumber>
    </recommendedName>
</protein>
<dbReference type="RefSeq" id="WP_276268877.1">
    <property type="nucleotide sequence ID" value="NZ_JARJLM010000651.1"/>
</dbReference>
<dbReference type="Gene3D" id="2.30.30.50">
    <property type="match status" value="1"/>
</dbReference>
<keyword evidence="10" id="KW-1185">Reference proteome</keyword>
<sequence length="232" mass="24744">MNGAQDLGGMQGFGPVRPEPGEAPFHAEWERRVLALTLAMGAVGKWNIDTSRAARESLPPAQYLGSSYYEIWFEGLKALLLKSGLASAEEIAGGRSATAPVALARVLAAEQVGPALARGTPSARPAPGEARFRVGDPVRARQMHPAGHTRLPRYCRGRQGEIVAVHGAHVFPDASAAGAGEQPQWLYTVRFAATELWGADTTADSVNVDCWEPYLEDPEDRAGKPPAEAAHD</sequence>
<dbReference type="EMBL" id="JARJLM010000651">
    <property type="protein sequence ID" value="MDF3839090.1"/>
    <property type="molecule type" value="Genomic_DNA"/>
</dbReference>
<evidence type="ECO:0000256" key="4">
    <source>
        <dbReference type="ARBA" id="ARBA00044877"/>
    </source>
</evidence>
<dbReference type="Proteomes" id="UP001216674">
    <property type="component" value="Unassembled WGS sequence"/>
</dbReference>
<dbReference type="NCBIfam" id="TIGR03888">
    <property type="entry name" value="nitrile_beta"/>
    <property type="match status" value="1"/>
</dbReference>
<feature type="domain" description="Nitrile hydratase beta subunit-like N-terminal" evidence="8">
    <location>
        <begin position="1"/>
        <end position="98"/>
    </location>
</feature>
<evidence type="ECO:0000313" key="10">
    <source>
        <dbReference type="Proteomes" id="UP001216674"/>
    </source>
</evidence>
<feature type="domain" description="Nitrile hydratase beta subunit" evidence="7">
    <location>
        <begin position="122"/>
        <end position="216"/>
    </location>
</feature>
<accession>A0ABT6B2I9</accession>
<dbReference type="InterPro" id="IPR024690">
    <property type="entry name" value="CN_hydtase_beta_dom_C"/>
</dbReference>
<dbReference type="InterPro" id="IPR042262">
    <property type="entry name" value="CN_hydtase_beta_C"/>
</dbReference>
<dbReference type="InterPro" id="IPR049054">
    <property type="entry name" value="CN_hydtase_beta-like_N"/>
</dbReference>
<dbReference type="InterPro" id="IPR003168">
    <property type="entry name" value="Nitrile_hydratase_bsu"/>
</dbReference>
<comment type="similarity">
    <text evidence="2 5">Belongs to the nitrile hydratase subunit beta family.</text>
</comment>
<name>A0ABT6B2I9_9BURK</name>
<feature type="region of interest" description="Disordered" evidence="6">
    <location>
        <begin position="1"/>
        <end position="22"/>
    </location>
</feature>
<evidence type="ECO:0000256" key="2">
    <source>
        <dbReference type="ARBA" id="ARBA00009098"/>
    </source>
</evidence>
<proteinExistence type="inferred from homology"/>
<comment type="catalytic activity">
    <reaction evidence="4 5">
        <text>an aliphatic primary amide = an aliphatic nitrile + H2O</text>
        <dbReference type="Rhea" id="RHEA:12673"/>
        <dbReference type="ChEBI" id="CHEBI:15377"/>
        <dbReference type="ChEBI" id="CHEBI:65285"/>
        <dbReference type="ChEBI" id="CHEBI:80291"/>
        <dbReference type="EC" id="4.2.1.84"/>
    </reaction>
</comment>
<dbReference type="PIRSF" id="PIRSF001427">
    <property type="entry name" value="NHase_beta"/>
    <property type="match status" value="1"/>
</dbReference>
<dbReference type="Gene3D" id="1.10.472.20">
    <property type="entry name" value="Nitrile hydratase, beta subunit"/>
    <property type="match status" value="1"/>
</dbReference>
<comment type="caution">
    <text evidence="9">The sequence shown here is derived from an EMBL/GenBank/DDBJ whole genome shotgun (WGS) entry which is preliminary data.</text>
</comment>
<evidence type="ECO:0000256" key="5">
    <source>
        <dbReference type="PIRNR" id="PIRNR001427"/>
    </source>
</evidence>